<protein>
    <submittedName>
        <fullName evidence="5">Polar amino acid transport system substrate-binding protein</fullName>
    </submittedName>
</protein>
<reference evidence="6 7" key="2">
    <citation type="submission" date="2017-11" db="EMBL/GenBank/DDBJ databases">
        <authorList>
            <person name="Han C.G."/>
        </authorList>
    </citation>
    <scope>NUCLEOTIDE SEQUENCE [LARGE SCALE GENOMIC DNA]</scope>
    <source>
        <strain evidence="7">ATCC 43555</strain>
        <strain evidence="6">ATCC43555</strain>
    </source>
</reference>
<dbReference type="Proteomes" id="UP000238288">
    <property type="component" value="Chromosome PCAR9a"/>
</dbReference>
<dbReference type="PANTHER" id="PTHR35936">
    <property type="entry name" value="MEMBRANE-BOUND LYTIC MUREIN TRANSGLYCOSYLASE F"/>
    <property type="match status" value="1"/>
</dbReference>
<sequence length="247" mass="28149">MTLNTIIIATLLMSPFVSATTTQQKLVVGFGEKLPPFVFPQSNSGLTVDIITAALTPLGYKIEALYYPYTRRAKDYKKDKIDVVADINLNTANGNLLKGYLSSESYVYENVAVALSKNNFNLSKIADLKNYSLLSWPSAAIHLGDEYANMVKANPRYNEIHDQSLQVKFLYLNKVDVIQMDKQSFNYFRANIKDIDTTQKIDRFALFGKSPNGYLFKSKKVRDDFNVQLKKLKESGEYKQIFDKYLE</sequence>
<feature type="domain" description="Solute-binding protein family 3/N-terminal" evidence="4">
    <location>
        <begin position="26"/>
        <end position="246"/>
    </location>
</feature>
<name>A0A2K4X9H0_PSEVC</name>
<evidence type="ECO:0000313" key="7">
    <source>
        <dbReference type="Proteomes" id="UP000238288"/>
    </source>
</evidence>
<dbReference type="EMBL" id="AQGW01000020">
    <property type="protein sequence ID" value="MBE0383307.1"/>
    <property type="molecule type" value="Genomic_DNA"/>
</dbReference>
<dbReference type="AlphaFoldDB" id="A0A2K4X9H0"/>
<accession>A0A2K4X9H0</accession>
<evidence type="ECO:0000313" key="8">
    <source>
        <dbReference type="Proteomes" id="UP000615003"/>
    </source>
</evidence>
<dbReference type="SUPFAM" id="SSF53850">
    <property type="entry name" value="Periplasmic binding protein-like II"/>
    <property type="match status" value="1"/>
</dbReference>
<evidence type="ECO:0000256" key="1">
    <source>
        <dbReference type="ARBA" id="ARBA00010333"/>
    </source>
</evidence>
<dbReference type="EMBL" id="LT965928">
    <property type="protein sequence ID" value="SOU40964.1"/>
    <property type="molecule type" value="Genomic_DNA"/>
</dbReference>
<reference evidence="5 8" key="1">
    <citation type="submission" date="2015-06" db="EMBL/GenBank/DDBJ databases">
        <title>Genome sequence of Pseudoalteromonas carrageenovora.</title>
        <authorList>
            <person name="Xie B.-B."/>
            <person name="Rong J.-C."/>
            <person name="Qin Q.-L."/>
            <person name="Zhang Y.-Z."/>
        </authorList>
    </citation>
    <scope>NUCLEOTIDE SEQUENCE [LARGE SCALE GENOMIC DNA]</scope>
    <source>
        <strain evidence="5 8">IAM 12662</strain>
    </source>
</reference>
<evidence type="ECO:0000313" key="6">
    <source>
        <dbReference type="EMBL" id="SOU40964.1"/>
    </source>
</evidence>
<comment type="similarity">
    <text evidence="1">Belongs to the bacterial solute-binding protein 3 family.</text>
</comment>
<feature type="signal peptide" evidence="3">
    <location>
        <begin position="1"/>
        <end position="19"/>
    </location>
</feature>
<dbReference type="InterPro" id="IPR001638">
    <property type="entry name" value="Solute-binding_3/MltF_N"/>
</dbReference>
<evidence type="ECO:0000256" key="2">
    <source>
        <dbReference type="ARBA" id="ARBA00022729"/>
    </source>
</evidence>
<dbReference type="RefSeq" id="WP_104642685.1">
    <property type="nucleotide sequence ID" value="NZ_AQGW01000020.1"/>
</dbReference>
<evidence type="ECO:0000259" key="4">
    <source>
        <dbReference type="Pfam" id="PF00497"/>
    </source>
</evidence>
<gene>
    <name evidence="6" type="ORF">PCAR9_A30129</name>
    <name evidence="5" type="ORF">PCARR_a1626</name>
</gene>
<dbReference type="OrthoDB" id="6259163at2"/>
<feature type="chain" id="PRO_5014340750" evidence="3">
    <location>
        <begin position="20"/>
        <end position="247"/>
    </location>
</feature>
<dbReference type="PANTHER" id="PTHR35936:SF19">
    <property type="entry name" value="AMINO-ACID-BINDING PROTEIN YXEM-RELATED"/>
    <property type="match status" value="1"/>
</dbReference>
<organism evidence="6 7">
    <name type="scientific">Pseudoalteromonas carrageenovora IAM 12662</name>
    <dbReference type="NCBI Taxonomy" id="1314868"/>
    <lineage>
        <taxon>Bacteria</taxon>
        <taxon>Pseudomonadati</taxon>
        <taxon>Pseudomonadota</taxon>
        <taxon>Gammaproteobacteria</taxon>
        <taxon>Alteromonadales</taxon>
        <taxon>Pseudoalteromonadaceae</taxon>
        <taxon>Pseudoalteromonas</taxon>
    </lineage>
</organism>
<keyword evidence="2 3" id="KW-0732">Signal</keyword>
<evidence type="ECO:0000256" key="3">
    <source>
        <dbReference type="SAM" id="SignalP"/>
    </source>
</evidence>
<dbReference type="GeneID" id="93663620"/>
<keyword evidence="8" id="KW-1185">Reference proteome</keyword>
<evidence type="ECO:0000313" key="5">
    <source>
        <dbReference type="EMBL" id="MBE0383307.1"/>
    </source>
</evidence>
<dbReference type="Gene3D" id="3.40.190.10">
    <property type="entry name" value="Periplasmic binding protein-like II"/>
    <property type="match status" value="2"/>
</dbReference>
<proteinExistence type="inferred from homology"/>
<dbReference type="Proteomes" id="UP000615003">
    <property type="component" value="Unassembled WGS sequence"/>
</dbReference>
<dbReference type="Pfam" id="PF00497">
    <property type="entry name" value="SBP_bac_3"/>
    <property type="match status" value="1"/>
</dbReference>